<keyword evidence="1" id="KW-0378">Hydrolase</keyword>
<proteinExistence type="predicted"/>
<gene>
    <name evidence="5" type="primary">LOC113687375</name>
</gene>
<dbReference type="OrthoDB" id="438440at2759"/>
<name>A0A6P6S5R8_COFAR</name>
<dbReference type="CDD" id="cd00519">
    <property type="entry name" value="Lipase_3"/>
    <property type="match status" value="1"/>
</dbReference>
<dbReference type="RefSeq" id="XP_027060797.2">
    <property type="nucleotide sequence ID" value="XM_027204996.2"/>
</dbReference>
<feature type="domain" description="Fungal lipase-type" evidence="3">
    <location>
        <begin position="270"/>
        <end position="389"/>
    </location>
</feature>
<accession>A0A6P6S5R8</accession>
<evidence type="ECO:0000259" key="3">
    <source>
        <dbReference type="Pfam" id="PF01764"/>
    </source>
</evidence>
<reference evidence="5" key="2">
    <citation type="submission" date="2025-08" db="UniProtKB">
        <authorList>
            <consortium name="RefSeq"/>
        </authorList>
    </citation>
    <scope>IDENTIFICATION</scope>
    <source>
        <tissue evidence="5">Leaves</tissue>
    </source>
</reference>
<dbReference type="PANTHER" id="PTHR46483">
    <property type="entry name" value="PHOSPHOLIPASE A1 PLIP2, CHLOROPLASTIC"/>
    <property type="match status" value="1"/>
</dbReference>
<sequence>MEENMVERDQGSEINVKEELKSANWVESITKLVRRWKQKQLKNDEYGKQDNDDGDEDGAGDLCKAEYDDDAADGSAKKNAGSFLRLLSPVPWSDTKLFSKLAFLCNMACVIPEIKVIHSPRSLQELHLGHYFRSIDDVNQIMSRLRYYGLKFVTSSLAKKANASAVKTKLDQNSSLEPLAASSMCRIRLSIGSGSQLQINNAVLHAKGKHQEDVVGTPRVHKSDTAAYLASSAVIAADAKQNCEAAMDLESHHSSASEWFVCDDSKIYTRCFVIHGTDVLVHRGIYEESMGLYEQLMPKMIQHLERIGNQTKLQLTGHSLGGSLSLLVSLMPLTRKVVKPSALLPVVTFGSPFLFCGDQKVLDQLGLDENNVHCVVMHKDIIPRAFSCNYPKHVKQLYSSMGKIFILQQDERSSPAHPSFPPGSALYELENAHGATTAGAHIRWKPLVTLQHMVLKVRFLGTRI</sequence>
<dbReference type="SUPFAM" id="SSF53474">
    <property type="entry name" value="alpha/beta-Hydrolases"/>
    <property type="match status" value="1"/>
</dbReference>
<dbReference type="Proteomes" id="UP001652660">
    <property type="component" value="Chromosome 5e"/>
</dbReference>
<dbReference type="Gene3D" id="3.40.50.1820">
    <property type="entry name" value="alpha/beta hydrolase"/>
    <property type="match status" value="1"/>
</dbReference>
<dbReference type="InterPro" id="IPR029058">
    <property type="entry name" value="AB_hydrolase_fold"/>
</dbReference>
<evidence type="ECO:0000256" key="2">
    <source>
        <dbReference type="SAM" id="MobiDB-lite"/>
    </source>
</evidence>
<dbReference type="InterPro" id="IPR002921">
    <property type="entry name" value="Fungal_lipase-type"/>
</dbReference>
<dbReference type="Pfam" id="PF01764">
    <property type="entry name" value="Lipase_3"/>
    <property type="match status" value="1"/>
</dbReference>
<dbReference type="AlphaFoldDB" id="A0A6P6S5R8"/>
<organism evidence="4 5">
    <name type="scientific">Coffea arabica</name>
    <name type="common">Arabian coffee</name>
    <dbReference type="NCBI Taxonomy" id="13443"/>
    <lineage>
        <taxon>Eukaryota</taxon>
        <taxon>Viridiplantae</taxon>
        <taxon>Streptophyta</taxon>
        <taxon>Embryophyta</taxon>
        <taxon>Tracheophyta</taxon>
        <taxon>Spermatophyta</taxon>
        <taxon>Magnoliopsida</taxon>
        <taxon>eudicotyledons</taxon>
        <taxon>Gunneridae</taxon>
        <taxon>Pentapetalae</taxon>
        <taxon>asterids</taxon>
        <taxon>lamiids</taxon>
        <taxon>Gentianales</taxon>
        <taxon>Rubiaceae</taxon>
        <taxon>Ixoroideae</taxon>
        <taxon>Gardenieae complex</taxon>
        <taxon>Bertiereae - Coffeeae clade</taxon>
        <taxon>Coffeeae</taxon>
        <taxon>Coffea</taxon>
    </lineage>
</organism>
<dbReference type="GO" id="GO:0008970">
    <property type="term" value="F:phospholipase A1 activity"/>
    <property type="evidence" value="ECO:0007669"/>
    <property type="project" value="InterPro"/>
</dbReference>
<evidence type="ECO:0000313" key="5">
    <source>
        <dbReference type="RefSeq" id="XP_027060797.2"/>
    </source>
</evidence>
<dbReference type="GeneID" id="113687375"/>
<reference evidence="4" key="1">
    <citation type="journal article" date="2025" name="Foods">
        <title>Unveiling the Microbial Signatures of Arabica Coffee Cherries: Insights into Ripeness Specific Diversity, Functional Traits, and Implications for Quality and Safety.</title>
        <authorList>
            <consortium name="RefSeq"/>
            <person name="Tenea G.N."/>
            <person name="Cifuentes V."/>
            <person name="Reyes P."/>
            <person name="Cevallos-Vallejos M."/>
        </authorList>
    </citation>
    <scope>NUCLEOTIDE SEQUENCE [LARGE SCALE GENOMIC DNA]</scope>
</reference>
<dbReference type="InterPro" id="IPR043367">
    <property type="entry name" value="PLIP1/2/3"/>
</dbReference>
<dbReference type="PANTHER" id="PTHR46483:SF1">
    <property type="entry name" value="PHOSPHOLIPASE A1 PLIP1, CHLOROPLASTIC"/>
    <property type="match status" value="1"/>
</dbReference>
<dbReference type="GO" id="GO:0006629">
    <property type="term" value="P:lipid metabolic process"/>
    <property type="evidence" value="ECO:0007669"/>
    <property type="project" value="InterPro"/>
</dbReference>
<protein>
    <submittedName>
        <fullName evidence="5">Phospholipase A1 PLIP1, chloroplastic-like</fullName>
    </submittedName>
</protein>
<keyword evidence="4" id="KW-1185">Reference proteome</keyword>
<feature type="region of interest" description="Disordered" evidence="2">
    <location>
        <begin position="43"/>
        <end position="63"/>
    </location>
</feature>
<evidence type="ECO:0000256" key="1">
    <source>
        <dbReference type="ARBA" id="ARBA00022801"/>
    </source>
</evidence>
<evidence type="ECO:0000313" key="4">
    <source>
        <dbReference type="Proteomes" id="UP001652660"/>
    </source>
</evidence>